<dbReference type="Pfam" id="PF01850">
    <property type="entry name" value="PIN"/>
    <property type="match status" value="1"/>
</dbReference>
<protein>
    <submittedName>
        <fullName evidence="9">Type II toxin-antitoxin system VapC family toxin</fullName>
    </submittedName>
</protein>
<reference evidence="9 10" key="1">
    <citation type="submission" date="2019-08" db="EMBL/GenBank/DDBJ databases">
        <title>Genomes sequence of Algoriphagus aquimarinus ACAM450.</title>
        <authorList>
            <person name="Bowman J.P."/>
        </authorList>
    </citation>
    <scope>NUCLEOTIDE SEQUENCE [LARGE SCALE GENOMIC DNA]</scope>
    <source>
        <strain evidence="9 10">ACAM 450</strain>
    </source>
</reference>
<evidence type="ECO:0000256" key="5">
    <source>
        <dbReference type="ARBA" id="ARBA00022801"/>
    </source>
</evidence>
<keyword evidence="4" id="KW-0479">Metal-binding</keyword>
<dbReference type="AlphaFoldDB" id="A0A5C7ADC9"/>
<evidence type="ECO:0000256" key="1">
    <source>
        <dbReference type="ARBA" id="ARBA00001946"/>
    </source>
</evidence>
<dbReference type="InterPro" id="IPR002716">
    <property type="entry name" value="PIN_dom"/>
</dbReference>
<evidence type="ECO:0000256" key="2">
    <source>
        <dbReference type="ARBA" id="ARBA00022649"/>
    </source>
</evidence>
<gene>
    <name evidence="9" type="ORF">ESV85_16465</name>
</gene>
<evidence type="ECO:0000256" key="4">
    <source>
        <dbReference type="ARBA" id="ARBA00022723"/>
    </source>
</evidence>
<name>A0A5C7ADC9_9BACT</name>
<accession>A0A5C7ADC9</accession>
<proteinExistence type="inferred from homology"/>
<keyword evidence="5" id="KW-0378">Hydrolase</keyword>
<dbReference type="CDD" id="cd18738">
    <property type="entry name" value="PIN_VapC4-5_FitB-like"/>
    <property type="match status" value="1"/>
</dbReference>
<dbReference type="RefSeq" id="WP_146919515.1">
    <property type="nucleotide sequence ID" value="NZ_VORW01000014.1"/>
</dbReference>
<organism evidence="9 10">
    <name type="scientific">Algoriphagus aquimarinus</name>
    <dbReference type="NCBI Taxonomy" id="237018"/>
    <lineage>
        <taxon>Bacteria</taxon>
        <taxon>Pseudomonadati</taxon>
        <taxon>Bacteroidota</taxon>
        <taxon>Cytophagia</taxon>
        <taxon>Cytophagales</taxon>
        <taxon>Cyclobacteriaceae</taxon>
        <taxon>Algoriphagus</taxon>
    </lineage>
</organism>
<dbReference type="Gene3D" id="3.40.50.1010">
    <property type="entry name" value="5'-nuclease"/>
    <property type="match status" value="1"/>
</dbReference>
<dbReference type="OrthoDB" id="676982at2"/>
<dbReference type="GO" id="GO:0004518">
    <property type="term" value="F:nuclease activity"/>
    <property type="evidence" value="ECO:0007669"/>
    <property type="project" value="UniProtKB-KW"/>
</dbReference>
<comment type="caution">
    <text evidence="9">The sequence shown here is derived from an EMBL/GenBank/DDBJ whole genome shotgun (WGS) entry which is preliminary data.</text>
</comment>
<keyword evidence="6" id="KW-0460">Magnesium</keyword>
<dbReference type="PANTHER" id="PTHR33653:SF1">
    <property type="entry name" value="RIBONUCLEASE VAPC2"/>
    <property type="match status" value="1"/>
</dbReference>
<evidence type="ECO:0000313" key="9">
    <source>
        <dbReference type="EMBL" id="TXE06686.1"/>
    </source>
</evidence>
<dbReference type="InterPro" id="IPR050556">
    <property type="entry name" value="Type_II_TA_system_RNase"/>
</dbReference>
<dbReference type="GO" id="GO:0016787">
    <property type="term" value="F:hydrolase activity"/>
    <property type="evidence" value="ECO:0007669"/>
    <property type="project" value="UniProtKB-KW"/>
</dbReference>
<evidence type="ECO:0000313" key="10">
    <source>
        <dbReference type="Proteomes" id="UP000321935"/>
    </source>
</evidence>
<evidence type="ECO:0000256" key="6">
    <source>
        <dbReference type="ARBA" id="ARBA00022842"/>
    </source>
</evidence>
<sequence length="124" mass="13979">MSGNKLLVDTNILIYFLKGESTVVEFLKDKEIFISFITELELLVFPTNNISEETLIKSLIANCRIIQYNEEIKKLTIEIRRNTKVKLPDSIVAATSIFLSIPLVSADKGFSRLKLGNTLIMDLG</sequence>
<dbReference type="PANTHER" id="PTHR33653">
    <property type="entry name" value="RIBONUCLEASE VAPC2"/>
    <property type="match status" value="1"/>
</dbReference>
<feature type="domain" description="PIN" evidence="8">
    <location>
        <begin position="7"/>
        <end position="113"/>
    </location>
</feature>
<keyword evidence="3" id="KW-0540">Nuclease</keyword>
<dbReference type="Proteomes" id="UP000321935">
    <property type="component" value="Unassembled WGS sequence"/>
</dbReference>
<evidence type="ECO:0000259" key="8">
    <source>
        <dbReference type="Pfam" id="PF01850"/>
    </source>
</evidence>
<comment type="similarity">
    <text evidence="7">Belongs to the PINc/VapC protein family.</text>
</comment>
<dbReference type="GO" id="GO:0046872">
    <property type="term" value="F:metal ion binding"/>
    <property type="evidence" value="ECO:0007669"/>
    <property type="project" value="UniProtKB-KW"/>
</dbReference>
<evidence type="ECO:0000256" key="7">
    <source>
        <dbReference type="ARBA" id="ARBA00038093"/>
    </source>
</evidence>
<evidence type="ECO:0000256" key="3">
    <source>
        <dbReference type="ARBA" id="ARBA00022722"/>
    </source>
</evidence>
<dbReference type="InterPro" id="IPR029060">
    <property type="entry name" value="PIN-like_dom_sf"/>
</dbReference>
<comment type="cofactor">
    <cofactor evidence="1">
        <name>Mg(2+)</name>
        <dbReference type="ChEBI" id="CHEBI:18420"/>
    </cofactor>
</comment>
<keyword evidence="2" id="KW-1277">Toxin-antitoxin system</keyword>
<dbReference type="SUPFAM" id="SSF88723">
    <property type="entry name" value="PIN domain-like"/>
    <property type="match status" value="1"/>
</dbReference>
<dbReference type="EMBL" id="VORW01000014">
    <property type="protein sequence ID" value="TXE06686.1"/>
    <property type="molecule type" value="Genomic_DNA"/>
</dbReference>